<evidence type="ECO:0000313" key="2">
    <source>
        <dbReference type="EMBL" id="KAH0816799.1"/>
    </source>
</evidence>
<feature type="compositionally biased region" description="Polar residues" evidence="1">
    <location>
        <begin position="302"/>
        <end position="314"/>
    </location>
</feature>
<name>A0A8J6HLE4_TENMO</name>
<comment type="caution">
    <text evidence="2">The sequence shown here is derived from an EMBL/GenBank/DDBJ whole genome shotgun (WGS) entry which is preliminary data.</text>
</comment>
<feature type="region of interest" description="Disordered" evidence="1">
    <location>
        <begin position="124"/>
        <end position="143"/>
    </location>
</feature>
<dbReference type="AlphaFoldDB" id="A0A8J6HLE4"/>
<feature type="compositionally biased region" description="Polar residues" evidence="1">
    <location>
        <begin position="255"/>
        <end position="265"/>
    </location>
</feature>
<feature type="compositionally biased region" description="Basic and acidic residues" evidence="1">
    <location>
        <begin position="267"/>
        <end position="282"/>
    </location>
</feature>
<feature type="region of interest" description="Disordered" evidence="1">
    <location>
        <begin position="148"/>
        <end position="314"/>
    </location>
</feature>
<keyword evidence="3" id="KW-1185">Reference proteome</keyword>
<feature type="compositionally biased region" description="Basic residues" evidence="1">
    <location>
        <begin position="242"/>
        <end position="251"/>
    </location>
</feature>
<feature type="compositionally biased region" description="Basic and acidic residues" evidence="1">
    <location>
        <begin position="166"/>
        <end position="180"/>
    </location>
</feature>
<feature type="compositionally biased region" description="Low complexity" evidence="1">
    <location>
        <begin position="290"/>
        <end position="301"/>
    </location>
</feature>
<feature type="compositionally biased region" description="Basic and acidic residues" evidence="1">
    <location>
        <begin position="22"/>
        <end position="32"/>
    </location>
</feature>
<feature type="compositionally biased region" description="Polar residues" evidence="1">
    <location>
        <begin position="46"/>
        <end position="58"/>
    </location>
</feature>
<protein>
    <submittedName>
        <fullName evidence="2">Uncharacterized protein</fullName>
    </submittedName>
</protein>
<gene>
    <name evidence="2" type="ORF">GEV33_005992</name>
</gene>
<accession>A0A8J6HLE4</accession>
<sequence>MATREKKLSVSRKQNTSSPLPPKEDVTSEETRTNPNNETPEDNQAAAKNSATKVSTTKVPLAKKLANKNTPKKLTKKPIALKLKPAIKKNVKIKQKMMKAILNNPKNTETKKKLLKNCVRQIKPRKTRLGKNSKAEENLPPVLEPILPIEEDLENKQSKKKGGRPPRIDNYAKKVCHSDSENLTIDPAKTKRVYRKRVKQENPASETIEDVMNDLSTLIKNNDTKEESDVVSESGKSDSLKPKRVIKKKKKENIENTLSKLSPAQRSPDRQKKTQHREDSCRGRRRGLIQSQSTLHLQQSTEMHQSSLQKFPKT</sequence>
<proteinExistence type="predicted"/>
<evidence type="ECO:0000313" key="3">
    <source>
        <dbReference type="Proteomes" id="UP000719412"/>
    </source>
</evidence>
<dbReference type="EMBL" id="JABDTM020020906">
    <property type="protein sequence ID" value="KAH0816799.1"/>
    <property type="molecule type" value="Genomic_DNA"/>
</dbReference>
<evidence type="ECO:0000256" key="1">
    <source>
        <dbReference type="SAM" id="MobiDB-lite"/>
    </source>
</evidence>
<reference evidence="2" key="1">
    <citation type="journal article" date="2020" name="J Insects Food Feed">
        <title>The yellow mealworm (Tenebrio molitor) genome: a resource for the emerging insects as food and feed industry.</title>
        <authorList>
            <person name="Eriksson T."/>
            <person name="Andere A."/>
            <person name="Kelstrup H."/>
            <person name="Emery V."/>
            <person name="Picard C."/>
        </authorList>
    </citation>
    <scope>NUCLEOTIDE SEQUENCE</scope>
    <source>
        <strain evidence="2">Stoneville</strain>
        <tissue evidence="2">Whole head</tissue>
    </source>
</reference>
<feature type="region of interest" description="Disordered" evidence="1">
    <location>
        <begin position="1"/>
        <end position="78"/>
    </location>
</feature>
<organism evidence="2 3">
    <name type="scientific">Tenebrio molitor</name>
    <name type="common">Yellow mealworm beetle</name>
    <dbReference type="NCBI Taxonomy" id="7067"/>
    <lineage>
        <taxon>Eukaryota</taxon>
        <taxon>Metazoa</taxon>
        <taxon>Ecdysozoa</taxon>
        <taxon>Arthropoda</taxon>
        <taxon>Hexapoda</taxon>
        <taxon>Insecta</taxon>
        <taxon>Pterygota</taxon>
        <taxon>Neoptera</taxon>
        <taxon>Endopterygota</taxon>
        <taxon>Coleoptera</taxon>
        <taxon>Polyphaga</taxon>
        <taxon>Cucujiformia</taxon>
        <taxon>Tenebrionidae</taxon>
        <taxon>Tenebrio</taxon>
    </lineage>
</organism>
<dbReference type="Proteomes" id="UP000719412">
    <property type="component" value="Unassembled WGS sequence"/>
</dbReference>
<reference evidence="2" key="2">
    <citation type="submission" date="2021-08" db="EMBL/GenBank/DDBJ databases">
        <authorList>
            <person name="Eriksson T."/>
        </authorList>
    </citation>
    <scope>NUCLEOTIDE SEQUENCE</scope>
    <source>
        <strain evidence="2">Stoneville</strain>
        <tissue evidence="2">Whole head</tissue>
    </source>
</reference>